<dbReference type="InterPro" id="IPR011008">
    <property type="entry name" value="Dimeric_a/b-barrel"/>
</dbReference>
<reference evidence="5 6" key="1">
    <citation type="submission" date="2024-06" db="EMBL/GenBank/DDBJ databases">
        <title>The Natural Products Discovery Center: Release of the First 8490 Sequenced Strains for Exploring Actinobacteria Biosynthetic Diversity.</title>
        <authorList>
            <person name="Kalkreuter E."/>
            <person name="Kautsar S.A."/>
            <person name="Yang D."/>
            <person name="Bader C.D."/>
            <person name="Teijaro C.N."/>
            <person name="Fluegel L."/>
            <person name="Davis C.M."/>
            <person name="Simpson J.R."/>
            <person name="Lauterbach L."/>
            <person name="Steele A.D."/>
            <person name="Gui C."/>
            <person name="Meng S."/>
            <person name="Li G."/>
            <person name="Viehrig K."/>
            <person name="Ye F."/>
            <person name="Su P."/>
            <person name="Kiefer A.F."/>
            <person name="Nichols A."/>
            <person name="Cepeda A.J."/>
            <person name="Yan W."/>
            <person name="Fan B."/>
            <person name="Jiang Y."/>
            <person name="Adhikari A."/>
            <person name="Zheng C.-J."/>
            <person name="Schuster L."/>
            <person name="Cowan T.M."/>
            <person name="Smanski M.J."/>
            <person name="Chevrette M.G."/>
            <person name="De Carvalho L.P.S."/>
            <person name="Shen B."/>
        </authorList>
    </citation>
    <scope>NUCLEOTIDE SEQUENCE [LARGE SCALE GENOMIC DNA]</scope>
    <source>
        <strain evidence="5 6">NPDC000632</strain>
    </source>
</reference>
<dbReference type="SMART" id="SM00344">
    <property type="entry name" value="HTH_ASNC"/>
    <property type="match status" value="2"/>
</dbReference>
<dbReference type="PANTHER" id="PTHR30154:SF34">
    <property type="entry name" value="TRANSCRIPTIONAL REGULATOR AZLB"/>
    <property type="match status" value="1"/>
</dbReference>
<dbReference type="EMBL" id="JBEPCV010000009">
    <property type="protein sequence ID" value="MER6904676.1"/>
    <property type="molecule type" value="Genomic_DNA"/>
</dbReference>
<dbReference type="RefSeq" id="WP_350716488.1">
    <property type="nucleotide sequence ID" value="NZ_JBEPCO010000004.1"/>
</dbReference>
<dbReference type="Pfam" id="PF01037">
    <property type="entry name" value="AsnC_trans_reg"/>
    <property type="match status" value="1"/>
</dbReference>
<dbReference type="Gene3D" id="3.30.70.920">
    <property type="match status" value="1"/>
</dbReference>
<dbReference type="Pfam" id="PF13404">
    <property type="entry name" value="HTH_AsnC-type"/>
    <property type="match status" value="2"/>
</dbReference>
<dbReference type="InterPro" id="IPR019887">
    <property type="entry name" value="Tscrpt_reg_AsnC/Lrp_C"/>
</dbReference>
<dbReference type="Proteomes" id="UP001490330">
    <property type="component" value="Unassembled WGS sequence"/>
</dbReference>
<proteinExistence type="predicted"/>
<dbReference type="SUPFAM" id="SSF46785">
    <property type="entry name" value="Winged helix' DNA-binding domain"/>
    <property type="match status" value="1"/>
</dbReference>
<evidence type="ECO:0000313" key="5">
    <source>
        <dbReference type="EMBL" id="MER6904676.1"/>
    </source>
</evidence>
<evidence type="ECO:0000259" key="4">
    <source>
        <dbReference type="PROSITE" id="PS50956"/>
    </source>
</evidence>
<keyword evidence="1" id="KW-0805">Transcription regulation</keyword>
<keyword evidence="6" id="KW-1185">Reference proteome</keyword>
<evidence type="ECO:0000256" key="3">
    <source>
        <dbReference type="ARBA" id="ARBA00023163"/>
    </source>
</evidence>
<name>A0ABV1VDV4_9ACTN</name>
<evidence type="ECO:0000313" key="6">
    <source>
        <dbReference type="Proteomes" id="UP001490330"/>
    </source>
</evidence>
<dbReference type="PANTHER" id="PTHR30154">
    <property type="entry name" value="LEUCINE-RESPONSIVE REGULATORY PROTEIN"/>
    <property type="match status" value="1"/>
</dbReference>
<evidence type="ECO:0000256" key="2">
    <source>
        <dbReference type="ARBA" id="ARBA00023125"/>
    </source>
</evidence>
<organism evidence="5 6">
    <name type="scientific">Streptomyces flaveolus</name>
    <dbReference type="NCBI Taxonomy" id="67297"/>
    <lineage>
        <taxon>Bacteria</taxon>
        <taxon>Bacillati</taxon>
        <taxon>Actinomycetota</taxon>
        <taxon>Actinomycetes</taxon>
        <taxon>Kitasatosporales</taxon>
        <taxon>Streptomycetaceae</taxon>
        <taxon>Streptomyces</taxon>
    </lineage>
</organism>
<sequence>MKESGTATELDLALVHALQIRPRATWADLAPSLGVAAVTLARRWERLTERGLAWLSAVPGPAFSHTRCTAFVLVGCRPAARERLADRITELSEAVTVELTTPGGADLLLDVLAPDLAALHRFVDERLARLPGVTGVECLFATSLYTEGSRWRLGSLDSAQLSELGRPVTADRGTAPSVAALDDIDRELLGLLALDGRVALAELAQSAGTSAATVRRRLGRLTRSGMVAFRCDVAPPLVGLPVPVTFRCRAPAKDVNALHRTLATLPGCRLVAAVTGTANVLATYWLRDIGAVQHRETVMCERLPSLEITDRVIGVRTVKRMGHLLDAAGCRTGTRAIQVW</sequence>
<protein>
    <submittedName>
        <fullName evidence="5">Lrp/AsnC family transcriptional regulator</fullName>
    </submittedName>
</protein>
<dbReference type="InterPro" id="IPR000485">
    <property type="entry name" value="AsnC-type_HTH_dom"/>
</dbReference>
<dbReference type="InterPro" id="IPR036390">
    <property type="entry name" value="WH_DNA-bd_sf"/>
</dbReference>
<keyword evidence="3" id="KW-0804">Transcription</keyword>
<dbReference type="InterPro" id="IPR019888">
    <property type="entry name" value="Tscrpt_reg_AsnC-like"/>
</dbReference>
<dbReference type="PRINTS" id="PR00033">
    <property type="entry name" value="HTHASNC"/>
</dbReference>
<comment type="caution">
    <text evidence="5">The sequence shown here is derived from an EMBL/GenBank/DDBJ whole genome shotgun (WGS) entry which is preliminary data.</text>
</comment>
<evidence type="ECO:0000256" key="1">
    <source>
        <dbReference type="ARBA" id="ARBA00023015"/>
    </source>
</evidence>
<gene>
    <name evidence="5" type="ORF">ABT322_13015</name>
</gene>
<feature type="domain" description="HTH asnC-type" evidence="4">
    <location>
        <begin position="181"/>
        <end position="241"/>
    </location>
</feature>
<dbReference type="PROSITE" id="PS50956">
    <property type="entry name" value="HTH_ASNC_2"/>
    <property type="match status" value="1"/>
</dbReference>
<dbReference type="InterPro" id="IPR036388">
    <property type="entry name" value="WH-like_DNA-bd_sf"/>
</dbReference>
<dbReference type="Gene3D" id="1.10.10.10">
    <property type="entry name" value="Winged helix-like DNA-binding domain superfamily/Winged helix DNA-binding domain"/>
    <property type="match status" value="2"/>
</dbReference>
<accession>A0ABV1VDV4</accession>
<dbReference type="SUPFAM" id="SSF54909">
    <property type="entry name" value="Dimeric alpha+beta barrel"/>
    <property type="match status" value="1"/>
</dbReference>
<keyword evidence="2" id="KW-0238">DNA-binding</keyword>